<dbReference type="AlphaFoldDB" id="A0A5C8P269"/>
<dbReference type="Proteomes" id="UP000321574">
    <property type="component" value="Unassembled WGS sequence"/>
</dbReference>
<sequence>MKTFKLKKLIVKEGIEAKLLQHEIKLLDGLIINREDEQNRWLIEAFIDQSYLEFFKRLEEERQEIMLEVKITKESNPPATFITNIIGVNEIGDRMNVLFMGTIVDRRIHYIEDLLERLVKEGYKGEELLRKFKAIL</sequence>
<dbReference type="EMBL" id="VDUW01000001">
    <property type="protein sequence ID" value="TXL67528.1"/>
    <property type="molecule type" value="Genomic_DNA"/>
</dbReference>
<organism evidence="1 2">
    <name type="scientific">Cerasibacillus terrae</name>
    <dbReference type="NCBI Taxonomy" id="2498845"/>
    <lineage>
        <taxon>Bacteria</taxon>
        <taxon>Bacillati</taxon>
        <taxon>Bacillota</taxon>
        <taxon>Bacilli</taxon>
        <taxon>Bacillales</taxon>
        <taxon>Bacillaceae</taxon>
        <taxon>Cerasibacillus</taxon>
    </lineage>
</organism>
<keyword evidence="2" id="KW-1185">Reference proteome</keyword>
<protein>
    <recommendedName>
        <fullName evidence="3">YwpF-like protein</fullName>
    </recommendedName>
</protein>
<dbReference type="RefSeq" id="WP_147665034.1">
    <property type="nucleotide sequence ID" value="NZ_VDUW01000001.1"/>
</dbReference>
<evidence type="ECO:0000313" key="1">
    <source>
        <dbReference type="EMBL" id="TXL67528.1"/>
    </source>
</evidence>
<dbReference type="Pfam" id="PF14183">
    <property type="entry name" value="YwpF"/>
    <property type="match status" value="1"/>
</dbReference>
<reference evidence="1 2" key="1">
    <citation type="submission" date="2019-06" db="EMBL/GenBank/DDBJ databases">
        <title>Cerasibacillus sp. nov., isolated from maize field.</title>
        <authorList>
            <person name="Lin S.-Y."/>
            <person name="Tsai C.-F."/>
            <person name="Young C.-C."/>
        </authorList>
    </citation>
    <scope>NUCLEOTIDE SEQUENCE [LARGE SCALE GENOMIC DNA]</scope>
    <source>
        <strain evidence="1 2">CC-CFT480</strain>
    </source>
</reference>
<evidence type="ECO:0008006" key="3">
    <source>
        <dbReference type="Google" id="ProtNLM"/>
    </source>
</evidence>
<comment type="caution">
    <text evidence="1">The sequence shown here is derived from an EMBL/GenBank/DDBJ whole genome shotgun (WGS) entry which is preliminary data.</text>
</comment>
<dbReference type="OrthoDB" id="2427395at2"/>
<name>A0A5C8P269_9BACI</name>
<accession>A0A5C8P269</accession>
<dbReference type="InterPro" id="IPR025573">
    <property type="entry name" value="YwpF"/>
</dbReference>
<proteinExistence type="predicted"/>
<evidence type="ECO:0000313" key="2">
    <source>
        <dbReference type="Proteomes" id="UP000321574"/>
    </source>
</evidence>
<gene>
    <name evidence="1" type="ORF">FHP05_00490</name>
</gene>